<dbReference type="SUPFAM" id="SSF53187">
    <property type="entry name" value="Zn-dependent exopeptidases"/>
    <property type="match status" value="1"/>
</dbReference>
<comment type="cofactor">
    <cofactor evidence="1">
        <name>Zn(2+)</name>
        <dbReference type="ChEBI" id="CHEBI:29105"/>
    </cofactor>
</comment>
<dbReference type="GO" id="GO:0016788">
    <property type="term" value="F:hydrolase activity, acting on ester bonds"/>
    <property type="evidence" value="ECO:0007669"/>
    <property type="project" value="InterPro"/>
</dbReference>
<organism evidence="6 7">
    <name type="scientific">Paenimyroides ummariense</name>
    <dbReference type="NCBI Taxonomy" id="913024"/>
    <lineage>
        <taxon>Bacteria</taxon>
        <taxon>Pseudomonadati</taxon>
        <taxon>Bacteroidota</taxon>
        <taxon>Flavobacteriia</taxon>
        <taxon>Flavobacteriales</taxon>
        <taxon>Flavobacteriaceae</taxon>
        <taxon>Paenimyroides</taxon>
    </lineage>
</organism>
<evidence type="ECO:0000256" key="3">
    <source>
        <dbReference type="ARBA" id="ARBA00022801"/>
    </source>
</evidence>
<gene>
    <name evidence="6" type="ORF">SAMN05421741_102158</name>
</gene>
<dbReference type="RefSeq" id="WP_091518560.1">
    <property type="nucleotide sequence ID" value="NZ_FOVI01000002.1"/>
</dbReference>
<protein>
    <recommendedName>
        <fullName evidence="5">Succinylglutamate desuccinylase/Aspartoacylase catalytic domain-containing protein</fullName>
    </recommendedName>
</protein>
<dbReference type="EMBL" id="FOVI01000002">
    <property type="protein sequence ID" value="SFN21749.1"/>
    <property type="molecule type" value="Genomic_DNA"/>
</dbReference>
<dbReference type="GO" id="GO:0016811">
    <property type="term" value="F:hydrolase activity, acting on carbon-nitrogen (but not peptide) bonds, in linear amides"/>
    <property type="evidence" value="ECO:0007669"/>
    <property type="project" value="InterPro"/>
</dbReference>
<dbReference type="GO" id="GO:0046872">
    <property type="term" value="F:metal ion binding"/>
    <property type="evidence" value="ECO:0007669"/>
    <property type="project" value="UniProtKB-KW"/>
</dbReference>
<evidence type="ECO:0000313" key="6">
    <source>
        <dbReference type="EMBL" id="SFN21749.1"/>
    </source>
</evidence>
<evidence type="ECO:0000256" key="1">
    <source>
        <dbReference type="ARBA" id="ARBA00001947"/>
    </source>
</evidence>
<sequence>MHFTTRNFEILGKSVIPGETKTIELKIATLHTMTELKVPIIVSRSVYDGPTVLLTAGLHGDELTGIEILRQVIRRGINYPKCGTIICVPLVNVFGFVNQSRDFPDGRDLNRVFPGSQSGSLASRFAYRIMQDIVPLVDYIIDFHAGGRGRFNVPQIRIEPNNEELDALAEAFSTHFILYSNNIEGSFRAACDKLGKKYLLFEGGKALDINNDVIEEGLQGTIRFLDKLQMLNNNFTVKEPTREMVCIENSTWIRAQYSGLMQNFVHQGMFVKAGTQLGKITDPYGLVEEPILAPNDGYIICENEAAIVFQGDAVYHISTKLKNDQERITQEI</sequence>
<evidence type="ECO:0000256" key="2">
    <source>
        <dbReference type="ARBA" id="ARBA00022723"/>
    </source>
</evidence>
<evidence type="ECO:0000313" key="7">
    <source>
        <dbReference type="Proteomes" id="UP000199036"/>
    </source>
</evidence>
<name>A0A1I4X917_9FLAO</name>
<keyword evidence="7" id="KW-1185">Reference proteome</keyword>
<dbReference type="Gene3D" id="3.40.630.10">
    <property type="entry name" value="Zn peptidases"/>
    <property type="match status" value="1"/>
</dbReference>
<dbReference type="InterPro" id="IPR043795">
    <property type="entry name" value="N-alpha-Ac-DABA-like"/>
</dbReference>
<keyword evidence="2" id="KW-0479">Metal-binding</keyword>
<dbReference type="PIRSF" id="PIRSF039012">
    <property type="entry name" value="ASP"/>
    <property type="match status" value="1"/>
</dbReference>
<proteinExistence type="predicted"/>
<dbReference type="InterPro" id="IPR055438">
    <property type="entry name" value="AstE_AspA_cat"/>
</dbReference>
<reference evidence="7" key="1">
    <citation type="submission" date="2016-10" db="EMBL/GenBank/DDBJ databases">
        <authorList>
            <person name="Varghese N."/>
            <person name="Submissions S."/>
        </authorList>
    </citation>
    <scope>NUCLEOTIDE SEQUENCE [LARGE SCALE GENOMIC DNA]</scope>
    <source>
        <strain evidence="7">DS-12</strain>
    </source>
</reference>
<evidence type="ECO:0000256" key="4">
    <source>
        <dbReference type="ARBA" id="ARBA00022833"/>
    </source>
</evidence>
<dbReference type="OrthoDB" id="9782876at2"/>
<keyword evidence="4" id="KW-0862">Zinc</keyword>
<keyword evidence="3" id="KW-0378">Hydrolase</keyword>
<dbReference type="InterPro" id="IPR053138">
    <property type="entry name" value="N-alpha-Ac-DABA_deacetylase"/>
</dbReference>
<dbReference type="Proteomes" id="UP000199036">
    <property type="component" value="Unassembled WGS sequence"/>
</dbReference>
<feature type="domain" description="Succinylglutamate desuccinylase/Aspartoacylase catalytic" evidence="5">
    <location>
        <begin position="48"/>
        <end position="226"/>
    </location>
</feature>
<dbReference type="CDD" id="cd06251">
    <property type="entry name" value="M14_ASTE_ASPA-like"/>
    <property type="match status" value="1"/>
</dbReference>
<dbReference type="PANTHER" id="PTHR37326">
    <property type="entry name" value="BLL3975 PROTEIN"/>
    <property type="match status" value="1"/>
</dbReference>
<dbReference type="AlphaFoldDB" id="A0A1I4X917"/>
<accession>A0A1I4X917</accession>
<dbReference type="Pfam" id="PF24827">
    <property type="entry name" value="AstE_AspA_cat"/>
    <property type="match status" value="1"/>
</dbReference>
<evidence type="ECO:0000259" key="5">
    <source>
        <dbReference type="Pfam" id="PF24827"/>
    </source>
</evidence>
<dbReference type="PANTHER" id="PTHR37326:SF2">
    <property type="entry name" value="SUCCINYLGLUTAMATE DESUCCINYLASE_ASPARTOACYLASE FAMILY PROTEIN"/>
    <property type="match status" value="1"/>
</dbReference>
<dbReference type="STRING" id="913024.SAMN05421741_102158"/>